<keyword evidence="3" id="KW-0732">Signal</keyword>
<feature type="transmembrane region" description="Helical" evidence="2">
    <location>
        <begin position="155"/>
        <end position="179"/>
    </location>
</feature>
<sequence>MLPAVVGFLVSYLVSQVSSHGRLIEPPSRASMWRYGFNTPPNYNDHELYCGGFTKQWQVNGGKCGICGDPWEAQNVGRANDQKQNYGDSFLVDTNFKQRPRLETTTNLRIPTYSPTTSRPVTETSDTTTPEEYIDNEIPDEDISKESFSYLGNGVVTMATILLAFVIACLIFLAIYAYYYHFRQPSGKLGGSLCGSLKTLVETLWDRARGVLLTGRKLGKAPLNNNTSEANANAAPVPPPRIKKNTTIGFKGVPDNLI</sequence>
<feature type="chain" id="PRO_5010363263" evidence="3">
    <location>
        <begin position="20"/>
        <end position="258"/>
    </location>
</feature>
<evidence type="ECO:0000313" key="4">
    <source>
        <dbReference type="Proteomes" id="UP000079169"/>
    </source>
</evidence>
<dbReference type="Proteomes" id="UP000079169">
    <property type="component" value="Unplaced"/>
</dbReference>
<feature type="region of interest" description="Disordered" evidence="1">
    <location>
        <begin position="110"/>
        <end position="133"/>
    </location>
</feature>
<gene>
    <name evidence="5" type="primary">LOC103514187</name>
</gene>
<evidence type="ECO:0000313" key="5">
    <source>
        <dbReference type="RefSeq" id="XP_008477273.1"/>
    </source>
</evidence>
<feature type="signal peptide" evidence="3">
    <location>
        <begin position="1"/>
        <end position="19"/>
    </location>
</feature>
<dbReference type="STRING" id="121845.A0A1S3D9J7"/>
<organism evidence="4 5">
    <name type="scientific">Diaphorina citri</name>
    <name type="common">Asian citrus psyllid</name>
    <dbReference type="NCBI Taxonomy" id="121845"/>
    <lineage>
        <taxon>Eukaryota</taxon>
        <taxon>Metazoa</taxon>
        <taxon>Ecdysozoa</taxon>
        <taxon>Arthropoda</taxon>
        <taxon>Hexapoda</taxon>
        <taxon>Insecta</taxon>
        <taxon>Pterygota</taxon>
        <taxon>Neoptera</taxon>
        <taxon>Paraneoptera</taxon>
        <taxon>Hemiptera</taxon>
        <taxon>Sternorrhyncha</taxon>
        <taxon>Psylloidea</taxon>
        <taxon>Psyllidae</taxon>
        <taxon>Diaphorininae</taxon>
        <taxon>Diaphorina</taxon>
    </lineage>
</organism>
<keyword evidence="2" id="KW-0812">Transmembrane</keyword>
<protein>
    <submittedName>
        <fullName evidence="5">Uncharacterized protein LOC103514187</fullName>
    </submittedName>
</protein>
<keyword evidence="2" id="KW-1133">Transmembrane helix</keyword>
<accession>A0A1S3D9J7</accession>
<dbReference type="RefSeq" id="XP_008477273.1">
    <property type="nucleotide sequence ID" value="XM_008479051.3"/>
</dbReference>
<dbReference type="PaxDb" id="121845-A0A1S3D9J7"/>
<keyword evidence="2" id="KW-0472">Membrane</keyword>
<evidence type="ECO:0000256" key="3">
    <source>
        <dbReference type="SAM" id="SignalP"/>
    </source>
</evidence>
<evidence type="ECO:0000256" key="1">
    <source>
        <dbReference type="SAM" id="MobiDB-lite"/>
    </source>
</evidence>
<dbReference type="KEGG" id="dci:103514187"/>
<dbReference type="GeneID" id="103514187"/>
<dbReference type="AlphaFoldDB" id="A0A1S3D9J7"/>
<feature type="compositionally biased region" description="Polar residues" evidence="1">
    <location>
        <begin position="110"/>
        <end position="130"/>
    </location>
</feature>
<name>A0A1S3D9J7_DIACI</name>
<proteinExistence type="predicted"/>
<keyword evidence="4" id="KW-1185">Reference proteome</keyword>
<evidence type="ECO:0000256" key="2">
    <source>
        <dbReference type="SAM" id="Phobius"/>
    </source>
</evidence>
<reference evidence="5" key="1">
    <citation type="submission" date="2025-08" db="UniProtKB">
        <authorList>
            <consortium name="RefSeq"/>
        </authorList>
    </citation>
    <scope>IDENTIFICATION</scope>
</reference>